<sequence>MEDQEDDKIGDFVNTLNELIITCVQSYNHLYDKNVKNFKDNMMKNKSWEEIAKTCNISAEEVQERWKRLKTRYCRQRRLNEQATRSGSGIQTIKQWPLFESMKFMDKHIQRRRNFSNVSLQVGTKSEKNPSDELNFSHQNERGSTSAGQQSPNIAQFNQEFKKVQSRSPESIKMESQVQNKFPEDQLEGSVHGLPETGRILNPQ</sequence>
<evidence type="ECO:0000259" key="2">
    <source>
        <dbReference type="PROSITE" id="PS51029"/>
    </source>
</evidence>
<protein>
    <submittedName>
        <fullName evidence="4">Transcription factor Adf-1-like</fullName>
    </submittedName>
</protein>
<feature type="region of interest" description="Disordered" evidence="1">
    <location>
        <begin position="116"/>
        <end position="204"/>
    </location>
</feature>
<evidence type="ECO:0000313" key="3">
    <source>
        <dbReference type="Proteomes" id="UP000504618"/>
    </source>
</evidence>
<dbReference type="GO" id="GO:0005667">
    <property type="term" value="C:transcription regulator complex"/>
    <property type="evidence" value="ECO:0007669"/>
    <property type="project" value="TreeGrafter"/>
</dbReference>
<name>A0A6J1QMQ3_9HYME</name>
<dbReference type="InterPro" id="IPR006578">
    <property type="entry name" value="MADF-dom"/>
</dbReference>
<dbReference type="Pfam" id="PF10545">
    <property type="entry name" value="MADF_DNA_bdg"/>
    <property type="match status" value="1"/>
</dbReference>
<dbReference type="Proteomes" id="UP000504618">
    <property type="component" value="Unplaced"/>
</dbReference>
<dbReference type="GeneID" id="112461972"/>
<reference evidence="4" key="1">
    <citation type="submission" date="2025-08" db="UniProtKB">
        <authorList>
            <consortium name="RefSeq"/>
        </authorList>
    </citation>
    <scope>IDENTIFICATION</scope>
    <source>
        <tissue evidence="4">Whole body</tissue>
    </source>
</reference>
<dbReference type="PANTHER" id="PTHR12243:SF67">
    <property type="entry name" value="COREPRESSOR OF PANGOLIN, ISOFORM A-RELATED"/>
    <property type="match status" value="1"/>
</dbReference>
<dbReference type="OrthoDB" id="6147983at2759"/>
<proteinExistence type="predicted"/>
<feature type="domain" description="MADF" evidence="2">
    <location>
        <begin position="19"/>
        <end position="110"/>
    </location>
</feature>
<keyword evidence="3" id="KW-1185">Reference proteome</keyword>
<gene>
    <name evidence="4" type="primary">LOC112461972</name>
</gene>
<evidence type="ECO:0000313" key="4">
    <source>
        <dbReference type="RefSeq" id="XP_024883218.1"/>
    </source>
</evidence>
<feature type="compositionally biased region" description="Polar residues" evidence="1">
    <location>
        <begin position="166"/>
        <end position="180"/>
    </location>
</feature>
<dbReference type="RefSeq" id="XP_024883218.1">
    <property type="nucleotide sequence ID" value="XM_025027450.1"/>
</dbReference>
<evidence type="ECO:0000256" key="1">
    <source>
        <dbReference type="SAM" id="MobiDB-lite"/>
    </source>
</evidence>
<feature type="compositionally biased region" description="Polar residues" evidence="1">
    <location>
        <begin position="132"/>
        <end position="159"/>
    </location>
</feature>
<organism evidence="3 4">
    <name type="scientific">Temnothorax curvispinosus</name>
    <dbReference type="NCBI Taxonomy" id="300111"/>
    <lineage>
        <taxon>Eukaryota</taxon>
        <taxon>Metazoa</taxon>
        <taxon>Ecdysozoa</taxon>
        <taxon>Arthropoda</taxon>
        <taxon>Hexapoda</taxon>
        <taxon>Insecta</taxon>
        <taxon>Pterygota</taxon>
        <taxon>Neoptera</taxon>
        <taxon>Endopterygota</taxon>
        <taxon>Hymenoptera</taxon>
        <taxon>Apocrita</taxon>
        <taxon>Aculeata</taxon>
        <taxon>Formicoidea</taxon>
        <taxon>Formicidae</taxon>
        <taxon>Myrmicinae</taxon>
        <taxon>Temnothorax</taxon>
    </lineage>
</organism>
<dbReference type="SMART" id="SM00595">
    <property type="entry name" value="MADF"/>
    <property type="match status" value="1"/>
</dbReference>
<accession>A0A6J1QMQ3</accession>
<dbReference type="GO" id="GO:0005634">
    <property type="term" value="C:nucleus"/>
    <property type="evidence" value="ECO:0007669"/>
    <property type="project" value="TreeGrafter"/>
</dbReference>
<dbReference type="PANTHER" id="PTHR12243">
    <property type="entry name" value="MADF DOMAIN TRANSCRIPTION FACTOR"/>
    <property type="match status" value="1"/>
</dbReference>
<dbReference type="GO" id="GO:0006357">
    <property type="term" value="P:regulation of transcription by RNA polymerase II"/>
    <property type="evidence" value="ECO:0007669"/>
    <property type="project" value="TreeGrafter"/>
</dbReference>
<dbReference type="PROSITE" id="PS51029">
    <property type="entry name" value="MADF"/>
    <property type="match status" value="1"/>
</dbReference>
<dbReference type="AlphaFoldDB" id="A0A6J1QMQ3"/>
<dbReference type="InterPro" id="IPR039353">
    <property type="entry name" value="TF_Adf1"/>
</dbReference>